<dbReference type="AlphaFoldDB" id="A0A0E9TV93"/>
<reference evidence="1" key="1">
    <citation type="submission" date="2014-11" db="EMBL/GenBank/DDBJ databases">
        <authorList>
            <person name="Amaro Gonzalez C."/>
        </authorList>
    </citation>
    <scope>NUCLEOTIDE SEQUENCE</scope>
</reference>
<accession>A0A0E9TV93</accession>
<proteinExistence type="predicted"/>
<reference evidence="1" key="2">
    <citation type="journal article" date="2015" name="Fish Shellfish Immunol.">
        <title>Early steps in the European eel (Anguilla anguilla)-Vibrio vulnificus interaction in the gills: Role of the RtxA13 toxin.</title>
        <authorList>
            <person name="Callol A."/>
            <person name="Pajuelo D."/>
            <person name="Ebbesson L."/>
            <person name="Teles M."/>
            <person name="MacKenzie S."/>
            <person name="Amaro C."/>
        </authorList>
    </citation>
    <scope>NUCLEOTIDE SEQUENCE</scope>
</reference>
<dbReference type="EMBL" id="GBXM01051929">
    <property type="protein sequence ID" value="JAH56648.1"/>
    <property type="molecule type" value="Transcribed_RNA"/>
</dbReference>
<organism evidence="1">
    <name type="scientific">Anguilla anguilla</name>
    <name type="common">European freshwater eel</name>
    <name type="synonym">Muraena anguilla</name>
    <dbReference type="NCBI Taxonomy" id="7936"/>
    <lineage>
        <taxon>Eukaryota</taxon>
        <taxon>Metazoa</taxon>
        <taxon>Chordata</taxon>
        <taxon>Craniata</taxon>
        <taxon>Vertebrata</taxon>
        <taxon>Euteleostomi</taxon>
        <taxon>Actinopterygii</taxon>
        <taxon>Neopterygii</taxon>
        <taxon>Teleostei</taxon>
        <taxon>Anguilliformes</taxon>
        <taxon>Anguillidae</taxon>
        <taxon>Anguilla</taxon>
    </lineage>
</organism>
<sequence>MLKLSLWSMLAASSFNHHCSRNLKGNPHFNLEFSSSNVKIGRYCS</sequence>
<evidence type="ECO:0000313" key="1">
    <source>
        <dbReference type="EMBL" id="JAH56648.1"/>
    </source>
</evidence>
<name>A0A0E9TV93_ANGAN</name>
<protein>
    <submittedName>
        <fullName evidence="1">Uncharacterized protein</fullName>
    </submittedName>
</protein>